<feature type="signal peptide" evidence="1">
    <location>
        <begin position="1"/>
        <end position="27"/>
    </location>
</feature>
<keyword evidence="1" id="KW-0732">Signal</keyword>
<feature type="chain" id="PRO_5046033639" description="DUF4218 domain-containing protein" evidence="1">
    <location>
        <begin position="28"/>
        <end position="115"/>
    </location>
</feature>
<protein>
    <recommendedName>
        <fullName evidence="2">DUF4218 domain-containing protein</fullName>
    </recommendedName>
</protein>
<dbReference type="PANTHER" id="PTHR48258">
    <property type="entry name" value="DUF4218 DOMAIN-CONTAINING PROTEIN-RELATED"/>
    <property type="match status" value="1"/>
</dbReference>
<feature type="domain" description="DUF4218" evidence="2">
    <location>
        <begin position="1"/>
        <end position="44"/>
    </location>
</feature>
<dbReference type="EMBL" id="JACEIK010000384">
    <property type="protein sequence ID" value="MCD7456059.1"/>
    <property type="molecule type" value="Genomic_DNA"/>
</dbReference>
<comment type="caution">
    <text evidence="3">The sequence shown here is derived from an EMBL/GenBank/DDBJ whole genome shotgun (WGS) entry which is preliminary data.</text>
</comment>
<proteinExistence type="predicted"/>
<evidence type="ECO:0000256" key="1">
    <source>
        <dbReference type="SAM" id="SignalP"/>
    </source>
</evidence>
<keyword evidence="4" id="KW-1185">Reference proteome</keyword>
<evidence type="ECO:0000313" key="4">
    <source>
        <dbReference type="Proteomes" id="UP000823775"/>
    </source>
</evidence>
<reference evidence="3 4" key="1">
    <citation type="journal article" date="2021" name="BMC Genomics">
        <title>Datura genome reveals duplications of psychoactive alkaloid biosynthetic genes and high mutation rate following tissue culture.</title>
        <authorList>
            <person name="Rajewski A."/>
            <person name="Carter-House D."/>
            <person name="Stajich J."/>
            <person name="Litt A."/>
        </authorList>
    </citation>
    <scope>NUCLEOTIDE SEQUENCE [LARGE SCALE GENOMIC DNA]</scope>
    <source>
        <strain evidence="3">AR-01</strain>
    </source>
</reference>
<gene>
    <name evidence="3" type="ORF">HAX54_030560</name>
</gene>
<evidence type="ECO:0000259" key="2">
    <source>
        <dbReference type="Pfam" id="PF13960"/>
    </source>
</evidence>
<accession>A0ABS8SB34</accession>
<dbReference type="Pfam" id="PF13960">
    <property type="entry name" value="DUF4218"/>
    <property type="match status" value="1"/>
</dbReference>
<dbReference type="Proteomes" id="UP000823775">
    <property type="component" value="Unassembled WGS sequence"/>
</dbReference>
<organism evidence="3 4">
    <name type="scientific">Datura stramonium</name>
    <name type="common">Jimsonweed</name>
    <name type="synonym">Common thornapple</name>
    <dbReference type="NCBI Taxonomy" id="4076"/>
    <lineage>
        <taxon>Eukaryota</taxon>
        <taxon>Viridiplantae</taxon>
        <taxon>Streptophyta</taxon>
        <taxon>Embryophyta</taxon>
        <taxon>Tracheophyta</taxon>
        <taxon>Spermatophyta</taxon>
        <taxon>Magnoliopsida</taxon>
        <taxon>eudicotyledons</taxon>
        <taxon>Gunneridae</taxon>
        <taxon>Pentapetalae</taxon>
        <taxon>asterids</taxon>
        <taxon>lamiids</taxon>
        <taxon>Solanales</taxon>
        <taxon>Solanaceae</taxon>
        <taxon>Solanoideae</taxon>
        <taxon>Datureae</taxon>
        <taxon>Datura</taxon>
    </lineage>
</organism>
<name>A0ABS8SB34_DATST</name>
<dbReference type="InterPro" id="IPR025452">
    <property type="entry name" value="DUF4218"/>
</dbReference>
<sequence length="115" mass="13174">MEVIFLLSFFTIMVHLIIHLGEKAILASPVQDHWMYPIERYLEDVDIETRFNLPRRNDDDNEINASSESTILSNLFPESSKPVGAIKTLSTPPLEIVQAHQYVLTNCEIVDAFQE</sequence>
<evidence type="ECO:0000313" key="3">
    <source>
        <dbReference type="EMBL" id="MCD7456059.1"/>
    </source>
</evidence>
<dbReference type="PANTHER" id="PTHR48258:SF12">
    <property type="entry name" value="TRANSPOSON PROTEIN, CACTA, EN_SPM SUB-CLASS"/>
    <property type="match status" value="1"/>
</dbReference>